<dbReference type="Pfam" id="PF02072">
    <property type="entry name" value="Orexin"/>
    <property type="match status" value="1"/>
</dbReference>
<evidence type="ECO:0000313" key="2">
    <source>
        <dbReference type="Proteomes" id="UP000475037"/>
    </source>
</evidence>
<feature type="non-terminal residue" evidence="1">
    <location>
        <position position="100"/>
    </location>
</feature>
<dbReference type="Proteomes" id="UP000475037">
    <property type="component" value="Unassembled WGS sequence"/>
</dbReference>
<dbReference type="AlphaFoldDB" id="A0A6G1ANR2"/>
<sequence length="100" mass="10468">PRQPAQPLPGCCRQKLHSHYLQQAAALRRQPYHWARGSSGGQCLDLQGRLPQLQANGNHAAGILTKGCCASTQPAGRPCPWHGCHSSSPVCSSEGGGSGS</sequence>
<protein>
    <submittedName>
        <fullName evidence="1">OREX protein</fullName>
    </submittedName>
</protein>
<evidence type="ECO:0000313" key="1">
    <source>
        <dbReference type="EMBL" id="KAF0876833.1"/>
    </source>
</evidence>
<accession>A0A6G1ANR2</accession>
<proteinExistence type="predicted"/>
<name>A0A6G1ANR2_CROCR</name>
<dbReference type="GO" id="GO:0007631">
    <property type="term" value="P:feeding behavior"/>
    <property type="evidence" value="ECO:0007669"/>
    <property type="project" value="InterPro"/>
</dbReference>
<keyword evidence="2" id="KW-1185">Reference proteome</keyword>
<comment type="caution">
    <text evidence="1">The sequence shown here is derived from an EMBL/GenBank/DDBJ whole genome shotgun (WGS) entry which is preliminary data.</text>
</comment>
<dbReference type="GO" id="GO:0007218">
    <property type="term" value="P:neuropeptide signaling pathway"/>
    <property type="evidence" value="ECO:0007669"/>
    <property type="project" value="InterPro"/>
</dbReference>
<feature type="non-terminal residue" evidence="1">
    <location>
        <position position="1"/>
    </location>
</feature>
<organism evidence="1 2">
    <name type="scientific">Crocuta crocuta</name>
    <name type="common">Spotted hyena</name>
    <dbReference type="NCBI Taxonomy" id="9678"/>
    <lineage>
        <taxon>Eukaryota</taxon>
        <taxon>Metazoa</taxon>
        <taxon>Chordata</taxon>
        <taxon>Craniata</taxon>
        <taxon>Vertebrata</taxon>
        <taxon>Euteleostomi</taxon>
        <taxon>Mammalia</taxon>
        <taxon>Eutheria</taxon>
        <taxon>Laurasiatheria</taxon>
        <taxon>Carnivora</taxon>
        <taxon>Feliformia</taxon>
        <taxon>Hyaenidae</taxon>
        <taxon>Crocuta</taxon>
    </lineage>
</organism>
<dbReference type="PRINTS" id="PR01091">
    <property type="entry name" value="OREXINPP"/>
</dbReference>
<dbReference type="InterPro" id="IPR001704">
    <property type="entry name" value="Orexin"/>
</dbReference>
<reference evidence="1 2" key="1">
    <citation type="submission" date="2019-11" db="EMBL/GenBank/DDBJ databases">
        <authorList>
            <person name="Yang C."/>
            <person name="Li F."/>
        </authorList>
    </citation>
    <scope>NUCLEOTIDE SEQUENCE [LARGE SCALE GENOMIC DNA]</scope>
    <source>
        <strain evidence="1">KB4526</strain>
        <tissue evidence="1">Muscle</tissue>
    </source>
</reference>
<gene>
    <name evidence="1" type="primary">Hcrt</name>
    <name evidence="1" type="ORF">FOF47_R18220</name>
</gene>
<dbReference type="EMBL" id="VOAJ01004972">
    <property type="protein sequence ID" value="KAF0876833.1"/>
    <property type="molecule type" value="Genomic_DNA"/>
</dbReference>